<evidence type="ECO:0000313" key="1">
    <source>
        <dbReference type="EMBL" id="RKH67862.1"/>
    </source>
</evidence>
<organism evidence="1 2">
    <name type="scientific">Corallococcus interemptor</name>
    <dbReference type="NCBI Taxonomy" id="2316720"/>
    <lineage>
        <taxon>Bacteria</taxon>
        <taxon>Pseudomonadati</taxon>
        <taxon>Myxococcota</taxon>
        <taxon>Myxococcia</taxon>
        <taxon>Myxococcales</taxon>
        <taxon>Cystobacterineae</taxon>
        <taxon>Myxococcaceae</taxon>
        <taxon>Corallococcus</taxon>
    </lineage>
</organism>
<keyword evidence="2" id="KW-1185">Reference proteome</keyword>
<protein>
    <submittedName>
        <fullName evidence="1">Uncharacterized protein</fullName>
    </submittedName>
</protein>
<sequence length="64" mass="6660">MKKSTPRAKVAEGLRALVSAEDILEAARRLGALQRQRKVDLVALVEATVAAVTPSSVSTTPSGS</sequence>
<dbReference type="AlphaFoldDB" id="A0A3A8QSI5"/>
<proteinExistence type="predicted"/>
<dbReference type="EMBL" id="RAWM01000046">
    <property type="protein sequence ID" value="RKH67862.1"/>
    <property type="molecule type" value="Genomic_DNA"/>
</dbReference>
<dbReference type="RefSeq" id="WP_121724295.1">
    <property type="nucleotide sequence ID" value="NZ_RAWM01000046.1"/>
</dbReference>
<evidence type="ECO:0000313" key="2">
    <source>
        <dbReference type="Proteomes" id="UP000282656"/>
    </source>
</evidence>
<dbReference type="Proteomes" id="UP000282656">
    <property type="component" value="Unassembled WGS sequence"/>
</dbReference>
<accession>A0A3A8QSI5</accession>
<reference evidence="2" key="1">
    <citation type="submission" date="2018-09" db="EMBL/GenBank/DDBJ databases">
        <authorList>
            <person name="Livingstone P.G."/>
            <person name="Whitworth D.E."/>
        </authorList>
    </citation>
    <scope>NUCLEOTIDE SEQUENCE [LARGE SCALE GENOMIC DNA]</scope>
    <source>
        <strain evidence="2">AB047A</strain>
    </source>
</reference>
<gene>
    <name evidence="1" type="ORF">D7X96_18665</name>
</gene>
<name>A0A3A8QSI5_9BACT</name>
<comment type="caution">
    <text evidence="1">The sequence shown here is derived from an EMBL/GenBank/DDBJ whole genome shotgun (WGS) entry which is preliminary data.</text>
</comment>